<dbReference type="AlphaFoldDB" id="Q4MZN3"/>
<sequence>MSVLGFDDTNYTMSDHYSHTEDSTLNFFEIPHSQIANSLFNMSNYAELEVRNLHPNDIKLMRKAFKSFTLQYYDLVRESIMETLSLMLSRKHYNQLVYKSFLIAHKRIRLSEMMDEAEIFGMRELLYQWRLHTLNRTTMRENEVKAKLFHQTLINSKYFKLFQQLLTLRTNKILKLMRVVCLMEKNVVNNVLRPWSSLSKKYKRLQLCKEDINNNYNKYLKCMVLNGMCKVYNRRIGVYLLDVFIVKRSKSNFLHSLTHFYHYSLKLEDKLCKSMRRMRMEKIFDIWRFASLYKLSTQFYHYKLKSKSLHHWRRYGVDKKLLRKKFELLKREVDTKLLQLYYHKLTHSYTSIKLRKKLLHNLVTTVDITSKKITLQLLYNNYKSKLREDMNKRKCERYCKSVLYRRVMSILSSNAIRRCEKRDKLTLATISYKRYLLSNAFNELVKLYSERLRRYENLLIKFNNLRDLTLKKSLFKVLKQAIQKSQHLNHIQQTLCLSYEKYLKKTIFKRMEHIITTNSNRKNALVSELTNLLLRSSDQSMTGLRLFVTPLKSELLVFTLYLLTLNTRFHYTYDLYYELSDDDLINSLLNTINTDQLTEFRKNNKALLYQLTLSFISTNVTTGMSDIPLPVSELLQQLFMQQLSMQQLSNNSITEILRKLPVWKLINLRFLLLRKPKILKSWRYLTAQMITRRVCDSEFLDNFSQINAMLRKSNVFSHWLQLSTEFKHEKLRVKEQLYTRFYDHINSVVTARKSVPYTLLYYNYVISEGTGVELVEKVRNWYWSFLRRNPQASAPILRILWLRRIFTHWHAYVMDDLSIKRVASEFCRISILFKSFKIWFNATALRNTKHEQMCQNIRHTVDILLKEWVLVGWYRISKLNTVLTAKKYQLTHKLFSQWHNYTNDTTGDTEDTEDTGDTEDTDVTVEMCEIRIKYVIRWCRRMIVWWRSECGVLRVDGSSLGEIYVFARTNRVVEALRALQENCLALDLLRVCRVRVRDFVDARDLKLKSKIKGLGLSIPKYYYYHFTIL</sequence>
<dbReference type="InParanoid" id="Q4MZN3"/>
<keyword evidence="2" id="KW-1185">Reference proteome</keyword>
<dbReference type="KEGG" id="tpv:TP03_0484"/>
<evidence type="ECO:0000313" key="1">
    <source>
        <dbReference type="EMBL" id="EAN31228.1"/>
    </source>
</evidence>
<gene>
    <name evidence="1" type="ordered locus">TP03_0484</name>
</gene>
<protein>
    <recommendedName>
        <fullName evidence="3">Sfi1 spindle body domain-containing protein</fullName>
    </recommendedName>
</protein>
<evidence type="ECO:0008006" key="3">
    <source>
        <dbReference type="Google" id="ProtNLM"/>
    </source>
</evidence>
<accession>Q4MZN3</accession>
<reference evidence="1 2" key="1">
    <citation type="journal article" date="2005" name="Science">
        <title>Genome sequence of Theileria parva, a bovine pathogen that transforms lymphocytes.</title>
        <authorList>
            <person name="Gardner M.J."/>
            <person name="Bishop R."/>
            <person name="Shah T."/>
            <person name="de Villiers E.P."/>
            <person name="Carlton J.M."/>
            <person name="Hall N."/>
            <person name="Ren Q."/>
            <person name="Paulsen I.T."/>
            <person name="Pain A."/>
            <person name="Berriman M."/>
            <person name="Wilson R.J.M."/>
            <person name="Sato S."/>
            <person name="Ralph S.A."/>
            <person name="Mann D.J."/>
            <person name="Xiong Z."/>
            <person name="Shallom S.J."/>
            <person name="Weidman J."/>
            <person name="Jiang L."/>
            <person name="Lynn J."/>
            <person name="Weaver B."/>
            <person name="Shoaibi A."/>
            <person name="Domingo A.R."/>
            <person name="Wasawo D."/>
            <person name="Crabtree J."/>
            <person name="Wortman J.R."/>
            <person name="Haas B."/>
            <person name="Angiuoli S.V."/>
            <person name="Creasy T.H."/>
            <person name="Lu C."/>
            <person name="Suh B."/>
            <person name="Silva J.C."/>
            <person name="Utterback T.R."/>
            <person name="Feldblyum T.V."/>
            <person name="Pertea M."/>
            <person name="Allen J."/>
            <person name="Nierman W.C."/>
            <person name="Taracha E.L.N."/>
            <person name="Salzberg S.L."/>
            <person name="White O.R."/>
            <person name="Fitzhugh H.A."/>
            <person name="Morzaria S."/>
            <person name="Venter J.C."/>
            <person name="Fraser C.M."/>
            <person name="Nene V."/>
        </authorList>
    </citation>
    <scope>NUCLEOTIDE SEQUENCE [LARGE SCALE GENOMIC DNA]</scope>
    <source>
        <strain evidence="1 2">Muguga</strain>
    </source>
</reference>
<comment type="caution">
    <text evidence="1">The sequence shown here is derived from an EMBL/GenBank/DDBJ whole genome shotgun (WGS) entry which is preliminary data.</text>
</comment>
<dbReference type="Proteomes" id="UP000001949">
    <property type="component" value="Unassembled WGS sequence"/>
</dbReference>
<organism evidence="1 2">
    <name type="scientific">Theileria parva</name>
    <name type="common">East coast fever infection agent</name>
    <dbReference type="NCBI Taxonomy" id="5875"/>
    <lineage>
        <taxon>Eukaryota</taxon>
        <taxon>Sar</taxon>
        <taxon>Alveolata</taxon>
        <taxon>Apicomplexa</taxon>
        <taxon>Aconoidasida</taxon>
        <taxon>Piroplasmida</taxon>
        <taxon>Theileriidae</taxon>
        <taxon>Theileria</taxon>
    </lineage>
</organism>
<dbReference type="eggNOG" id="ENOG502T3UR">
    <property type="taxonomic scope" value="Eukaryota"/>
</dbReference>
<proteinExistence type="predicted"/>
<dbReference type="VEuPathDB" id="PiroplasmaDB:TpMuguga_03g00484"/>
<dbReference type="STRING" id="5875.Q4MZN3"/>
<evidence type="ECO:0000313" key="2">
    <source>
        <dbReference type="Proteomes" id="UP000001949"/>
    </source>
</evidence>
<dbReference type="EMBL" id="AAGK01000005">
    <property type="protein sequence ID" value="EAN31228.1"/>
    <property type="molecule type" value="Genomic_DNA"/>
</dbReference>
<name>Q4MZN3_THEPA</name>